<dbReference type="Proteomes" id="UP000078200">
    <property type="component" value="Unassembled WGS sequence"/>
</dbReference>
<evidence type="ECO:0000313" key="2">
    <source>
        <dbReference type="Proteomes" id="UP000078200"/>
    </source>
</evidence>
<name>A0A1A9UVL0_GLOAU</name>
<dbReference type="AlphaFoldDB" id="A0A1A9UVL0"/>
<protein>
    <submittedName>
        <fullName evidence="1">Uncharacterized protein</fullName>
    </submittedName>
</protein>
<proteinExistence type="predicted"/>
<reference evidence="1" key="1">
    <citation type="submission" date="2020-05" db="UniProtKB">
        <authorList>
            <consortium name="EnsemblMetazoa"/>
        </authorList>
    </citation>
    <scope>IDENTIFICATION</scope>
    <source>
        <strain evidence="1">TTRI</strain>
    </source>
</reference>
<dbReference type="VEuPathDB" id="VectorBase:GAUT017073"/>
<evidence type="ECO:0000313" key="1">
    <source>
        <dbReference type="EnsemblMetazoa" id="GAUT017073-PA"/>
    </source>
</evidence>
<sequence length="217" mass="24315">MVGVTADLLHKQQQCSIIELWLLICCAETDVLNVRTPAFKNAMKMIAITLRELFASLEVHHRNHVLRRRSYQSRSVFELILDLYSFKPSADCYPVNSSSFTVETLGPKVYPTLVDPSSALPFVSGTASLKLNVYTGITFVINSIQAVLDKFYVRLIDLIRRNLIHGYVKRQSSSYHSSKHMGICVFTIEGVNDEQTNSSDRSDIVILCKPMPGSGNA</sequence>
<keyword evidence="2" id="KW-1185">Reference proteome</keyword>
<organism evidence="1 2">
    <name type="scientific">Glossina austeni</name>
    <name type="common">Savannah tsetse fly</name>
    <dbReference type="NCBI Taxonomy" id="7395"/>
    <lineage>
        <taxon>Eukaryota</taxon>
        <taxon>Metazoa</taxon>
        <taxon>Ecdysozoa</taxon>
        <taxon>Arthropoda</taxon>
        <taxon>Hexapoda</taxon>
        <taxon>Insecta</taxon>
        <taxon>Pterygota</taxon>
        <taxon>Neoptera</taxon>
        <taxon>Endopterygota</taxon>
        <taxon>Diptera</taxon>
        <taxon>Brachycera</taxon>
        <taxon>Muscomorpha</taxon>
        <taxon>Hippoboscoidea</taxon>
        <taxon>Glossinidae</taxon>
        <taxon>Glossina</taxon>
    </lineage>
</organism>
<dbReference type="EnsemblMetazoa" id="GAUT017073-RA">
    <property type="protein sequence ID" value="GAUT017073-PA"/>
    <property type="gene ID" value="GAUT017073"/>
</dbReference>
<accession>A0A1A9UVL0</accession>